<feature type="compositionally biased region" description="Low complexity" evidence="1">
    <location>
        <begin position="1"/>
        <end position="33"/>
    </location>
</feature>
<dbReference type="Proteomes" id="UP001178508">
    <property type="component" value="Chromosome 1"/>
</dbReference>
<dbReference type="InterPro" id="IPR052831">
    <property type="entry name" value="Apoptosis_promoter"/>
</dbReference>
<feature type="compositionally biased region" description="Polar residues" evidence="1">
    <location>
        <begin position="140"/>
        <end position="154"/>
    </location>
</feature>
<protein>
    <submittedName>
        <fullName evidence="2">LOW QUALITY PROTEIN: programmed cell death protein 7</fullName>
    </submittedName>
</protein>
<dbReference type="InterPro" id="IPR031974">
    <property type="entry name" value="PDCD7"/>
</dbReference>
<dbReference type="Pfam" id="PF16021">
    <property type="entry name" value="PDCD7"/>
    <property type="match status" value="1"/>
</dbReference>
<evidence type="ECO:0000313" key="3">
    <source>
        <dbReference type="Proteomes" id="UP001178508"/>
    </source>
</evidence>
<dbReference type="PANTHER" id="PTHR48190">
    <property type="entry name" value="PROGRAMMED CELL DEATH PROTEIN 7"/>
    <property type="match status" value="1"/>
</dbReference>
<feature type="region of interest" description="Disordered" evidence="1">
    <location>
        <begin position="1"/>
        <end position="177"/>
    </location>
</feature>
<organism evidence="2 3">
    <name type="scientific">Xyrichtys novacula</name>
    <name type="common">Pearly razorfish</name>
    <name type="synonym">Hemipteronotus novacula</name>
    <dbReference type="NCBI Taxonomy" id="13765"/>
    <lineage>
        <taxon>Eukaryota</taxon>
        <taxon>Metazoa</taxon>
        <taxon>Chordata</taxon>
        <taxon>Craniata</taxon>
        <taxon>Vertebrata</taxon>
        <taxon>Euteleostomi</taxon>
        <taxon>Actinopterygii</taxon>
        <taxon>Neopterygii</taxon>
        <taxon>Teleostei</taxon>
        <taxon>Neoteleostei</taxon>
        <taxon>Acanthomorphata</taxon>
        <taxon>Eupercaria</taxon>
        <taxon>Labriformes</taxon>
        <taxon>Labridae</taxon>
        <taxon>Xyrichtys</taxon>
    </lineage>
</organism>
<reference evidence="2" key="1">
    <citation type="submission" date="2023-08" db="EMBL/GenBank/DDBJ databases">
        <authorList>
            <person name="Alioto T."/>
            <person name="Alioto T."/>
            <person name="Gomez Garrido J."/>
        </authorList>
    </citation>
    <scope>NUCLEOTIDE SEQUENCE</scope>
</reference>
<evidence type="ECO:0000313" key="2">
    <source>
        <dbReference type="EMBL" id="CAJ1048686.1"/>
    </source>
</evidence>
<feature type="compositionally biased region" description="Polar residues" evidence="1">
    <location>
        <begin position="39"/>
        <end position="48"/>
    </location>
</feature>
<dbReference type="EMBL" id="OY660864">
    <property type="protein sequence ID" value="CAJ1048686.1"/>
    <property type="molecule type" value="Genomic_DNA"/>
</dbReference>
<feature type="compositionally biased region" description="Pro residues" evidence="1">
    <location>
        <begin position="76"/>
        <end position="114"/>
    </location>
</feature>
<sequence length="527" mass="60280">MDQTQQPPDYYGGYQQMPYPADRPPYADAAPAPTHLDPASSQWTSQQGHDGHMSGFRYDLPPPQLGGGGGGFGGPHFPPPFGFDPTVPPPPFGCPPPGHFPNMLPPNPVNPPSHSPGDSPFHTFNQQYRPAPQSARYDPVSSQSPLTPLRSNNPDRAPGPPRRAEDEASLQKSQDQQWIRRFLQSRGKTCRGMQTQQPGSVTDLQTQQPRCVPELRRALCRAAQLVSQLAQTCESLKSCMKEGSDWTQSYSGALKLKEELQDSLSVLSDSQSLAHWKTKLSQIAKRRSRRQRSRRLLQLEEEQREERSAEKEATIDRWRLLQIQQVEEKKKEQEVKRAADSVLCEVRRKQVDVKRMQDVLRSVEKLRKLRKEAASRKGIVTEPECDDAFRERVEHLKSVIKQRTVVYCAEEKALRVMLEGEQEEERRREQERKWRKERERQLQRRNRAHAILFGEDLPVDHVLQPFTQFYTQAERSLPALLHIRREWDMFVVDPDHPGSSPVPQTWVIPDTPSDQVWASALETADAD</sequence>
<dbReference type="AlphaFoldDB" id="A0AAV1EIX0"/>
<accession>A0AAV1EIX0</accession>
<gene>
    <name evidence="2" type="ORF">XNOV1_A015116</name>
</gene>
<dbReference type="GO" id="GO:0005689">
    <property type="term" value="C:U12-type spliceosomal complex"/>
    <property type="evidence" value="ECO:0007669"/>
    <property type="project" value="TreeGrafter"/>
</dbReference>
<keyword evidence="3" id="KW-1185">Reference proteome</keyword>
<name>A0AAV1EIX0_XYRNO</name>
<dbReference type="PANTHER" id="PTHR48190:SF2">
    <property type="entry name" value="PROGRAMMED CELL DEATH PROTEIN 7"/>
    <property type="match status" value="1"/>
</dbReference>
<proteinExistence type="predicted"/>
<evidence type="ECO:0000256" key="1">
    <source>
        <dbReference type="SAM" id="MobiDB-lite"/>
    </source>
</evidence>
<feature type="compositionally biased region" description="Gly residues" evidence="1">
    <location>
        <begin position="65"/>
        <end position="74"/>
    </location>
</feature>